<proteinExistence type="inferred from homology"/>
<dbReference type="InterPro" id="IPR040194">
    <property type="entry name" value="Cwf19-like"/>
</dbReference>
<dbReference type="Pfam" id="PF04677">
    <property type="entry name" value="CwfJ_C_1"/>
    <property type="match status" value="1"/>
</dbReference>
<dbReference type="Proteomes" id="UP000038045">
    <property type="component" value="Unplaced"/>
</dbReference>
<dbReference type="InterPro" id="IPR006767">
    <property type="entry name" value="Cwf19-like_C_dom-2"/>
</dbReference>
<reference evidence="5" key="1">
    <citation type="submission" date="2017-02" db="UniProtKB">
        <authorList>
            <consortium name="WormBaseParasite"/>
        </authorList>
    </citation>
    <scope>IDENTIFICATION</scope>
</reference>
<dbReference type="InterPro" id="IPR006768">
    <property type="entry name" value="Cwf19-like_C_dom-1"/>
</dbReference>
<dbReference type="Pfam" id="PF04676">
    <property type="entry name" value="CwfJ_C_2"/>
    <property type="match status" value="1"/>
</dbReference>
<dbReference type="AlphaFoldDB" id="A0A0N4ZKC2"/>
<protein>
    <submittedName>
        <fullName evidence="5">CwfJ_C_2 domain-containing protein</fullName>
    </submittedName>
</protein>
<comment type="similarity">
    <text evidence="1">Belongs to the CWF19 family.</text>
</comment>
<evidence type="ECO:0000313" key="5">
    <source>
        <dbReference type="WBParaSite" id="PTRK_0000855500.1"/>
    </source>
</evidence>
<accession>A0A0N4ZKC2</accession>
<evidence type="ECO:0000256" key="1">
    <source>
        <dbReference type="ARBA" id="ARBA00006795"/>
    </source>
</evidence>
<feature type="domain" description="Cwf19-like C-terminal" evidence="3">
    <location>
        <begin position="1"/>
        <end position="55"/>
    </location>
</feature>
<dbReference type="WBParaSite" id="PTRK_0000855500.1">
    <property type="protein sequence ID" value="PTRK_0000855500.1"/>
    <property type="gene ID" value="PTRK_0000855500"/>
</dbReference>
<sequence>MKIWRKGLVAMWKVRDMDCVFFETAIVSKNLSQHIMIEAVPLPKEVGDMAPIYFKKALSETGSEWSSYRKIIDLSKEGKGNVQNIVPKGFSYFRIDFGLQNGFVHVIDNEEKFSTSFAHEILCGMLDLDCKYWRKMNNLPLEKQIEKRDFLKREWFNGFDWTERAKASLQYNDDS</sequence>
<dbReference type="STRING" id="131310.A0A0N4ZKC2"/>
<name>A0A0N4ZKC2_PARTI</name>
<feature type="domain" description="Cwf19-like protein C-terminal" evidence="2">
    <location>
        <begin position="64"/>
        <end position="162"/>
    </location>
</feature>
<evidence type="ECO:0000313" key="4">
    <source>
        <dbReference type="Proteomes" id="UP000038045"/>
    </source>
</evidence>
<keyword evidence="4" id="KW-1185">Reference proteome</keyword>
<dbReference type="PANTHER" id="PTHR12072">
    <property type="entry name" value="CWF19, CELL CYCLE CONTROL PROTEIN"/>
    <property type="match status" value="1"/>
</dbReference>
<dbReference type="PANTHER" id="PTHR12072:SF5">
    <property type="entry name" value="CWF19-LIKE PROTEIN 2"/>
    <property type="match status" value="1"/>
</dbReference>
<dbReference type="GO" id="GO:0000398">
    <property type="term" value="P:mRNA splicing, via spliceosome"/>
    <property type="evidence" value="ECO:0007669"/>
    <property type="project" value="TreeGrafter"/>
</dbReference>
<evidence type="ECO:0000259" key="3">
    <source>
        <dbReference type="Pfam" id="PF04677"/>
    </source>
</evidence>
<dbReference type="GO" id="GO:0071014">
    <property type="term" value="C:post-mRNA release spliceosomal complex"/>
    <property type="evidence" value="ECO:0007669"/>
    <property type="project" value="TreeGrafter"/>
</dbReference>
<organism evidence="4 5">
    <name type="scientific">Parastrongyloides trichosuri</name>
    <name type="common">Possum-specific nematode worm</name>
    <dbReference type="NCBI Taxonomy" id="131310"/>
    <lineage>
        <taxon>Eukaryota</taxon>
        <taxon>Metazoa</taxon>
        <taxon>Ecdysozoa</taxon>
        <taxon>Nematoda</taxon>
        <taxon>Chromadorea</taxon>
        <taxon>Rhabditida</taxon>
        <taxon>Tylenchina</taxon>
        <taxon>Panagrolaimomorpha</taxon>
        <taxon>Strongyloidoidea</taxon>
        <taxon>Strongyloididae</taxon>
        <taxon>Parastrongyloides</taxon>
    </lineage>
</organism>
<evidence type="ECO:0000259" key="2">
    <source>
        <dbReference type="Pfam" id="PF04676"/>
    </source>
</evidence>